<accession>A0A918S3R8</accession>
<dbReference type="EMBL" id="BMZE01000001">
    <property type="protein sequence ID" value="GHA19286.1"/>
    <property type="molecule type" value="Genomic_DNA"/>
</dbReference>
<name>A0A918S3R8_9HYPH</name>
<protein>
    <submittedName>
        <fullName evidence="1">Uncharacterized protein</fullName>
    </submittedName>
</protein>
<reference evidence="1" key="2">
    <citation type="submission" date="2020-09" db="EMBL/GenBank/DDBJ databases">
        <authorList>
            <person name="Sun Q."/>
            <person name="Kim S."/>
        </authorList>
    </citation>
    <scope>NUCLEOTIDE SEQUENCE</scope>
    <source>
        <strain evidence="1">KCTC 32437</strain>
    </source>
</reference>
<evidence type="ECO:0000313" key="1">
    <source>
        <dbReference type="EMBL" id="GHA19286.1"/>
    </source>
</evidence>
<dbReference type="RefSeq" id="WP_189424503.1">
    <property type="nucleotide sequence ID" value="NZ_BMZE01000001.1"/>
</dbReference>
<sequence>MPGGGYNKGSTHEYWAGGKPLYRQPDPITVAKIWDQYGKHVALERWFFVSETELREMAKVGRYRMAKRVA</sequence>
<gene>
    <name evidence="1" type="ORF">GCM10007989_13490</name>
</gene>
<keyword evidence="2" id="KW-1185">Reference proteome</keyword>
<reference evidence="1" key="1">
    <citation type="journal article" date="2014" name="Int. J. Syst. Evol. Microbiol.">
        <title>Complete genome sequence of Corynebacterium casei LMG S-19264T (=DSM 44701T), isolated from a smear-ripened cheese.</title>
        <authorList>
            <consortium name="US DOE Joint Genome Institute (JGI-PGF)"/>
            <person name="Walter F."/>
            <person name="Albersmeier A."/>
            <person name="Kalinowski J."/>
            <person name="Ruckert C."/>
        </authorList>
    </citation>
    <scope>NUCLEOTIDE SEQUENCE</scope>
    <source>
        <strain evidence="1">KCTC 32437</strain>
    </source>
</reference>
<dbReference type="AlphaFoldDB" id="A0A918S3R8"/>
<organism evidence="1 2">
    <name type="scientific">Devosia pacifica</name>
    <dbReference type="NCBI Taxonomy" id="1335967"/>
    <lineage>
        <taxon>Bacteria</taxon>
        <taxon>Pseudomonadati</taxon>
        <taxon>Pseudomonadota</taxon>
        <taxon>Alphaproteobacteria</taxon>
        <taxon>Hyphomicrobiales</taxon>
        <taxon>Devosiaceae</taxon>
        <taxon>Devosia</taxon>
    </lineage>
</organism>
<evidence type="ECO:0000313" key="2">
    <source>
        <dbReference type="Proteomes" id="UP000646579"/>
    </source>
</evidence>
<dbReference type="Proteomes" id="UP000646579">
    <property type="component" value="Unassembled WGS sequence"/>
</dbReference>
<comment type="caution">
    <text evidence="1">The sequence shown here is derived from an EMBL/GenBank/DDBJ whole genome shotgun (WGS) entry which is preliminary data.</text>
</comment>
<proteinExistence type="predicted"/>